<dbReference type="Pfam" id="PF01037">
    <property type="entry name" value="AsnC_trans_reg"/>
    <property type="match status" value="1"/>
</dbReference>
<keyword evidence="2" id="KW-0238">DNA-binding</keyword>
<keyword evidence="1" id="KW-0805">Transcription regulation</keyword>
<dbReference type="AlphaFoldDB" id="A0A7W6E4U5"/>
<dbReference type="GO" id="GO:0043565">
    <property type="term" value="F:sequence-specific DNA binding"/>
    <property type="evidence" value="ECO:0007669"/>
    <property type="project" value="InterPro"/>
</dbReference>
<gene>
    <name evidence="5" type="ORF">GGR95_002412</name>
</gene>
<reference evidence="5 6" key="1">
    <citation type="submission" date="2020-08" db="EMBL/GenBank/DDBJ databases">
        <title>Genomic Encyclopedia of Type Strains, Phase IV (KMG-IV): sequencing the most valuable type-strain genomes for metagenomic binning, comparative biology and taxonomic classification.</title>
        <authorList>
            <person name="Goeker M."/>
        </authorList>
    </citation>
    <scope>NUCLEOTIDE SEQUENCE [LARGE SCALE GENOMIC DNA]</scope>
    <source>
        <strain evidence="5 6">DSM 102234</strain>
    </source>
</reference>
<evidence type="ECO:0000256" key="3">
    <source>
        <dbReference type="ARBA" id="ARBA00023163"/>
    </source>
</evidence>
<dbReference type="RefSeq" id="WP_343042239.1">
    <property type="nucleotide sequence ID" value="NZ_JACIEI010000008.1"/>
</dbReference>
<feature type="domain" description="HTH asnC-type" evidence="4">
    <location>
        <begin position="30"/>
        <end position="91"/>
    </location>
</feature>
<dbReference type="InterPro" id="IPR011008">
    <property type="entry name" value="Dimeric_a/b-barrel"/>
</dbReference>
<evidence type="ECO:0000256" key="2">
    <source>
        <dbReference type="ARBA" id="ARBA00023125"/>
    </source>
</evidence>
<keyword evidence="3" id="KW-0804">Transcription</keyword>
<dbReference type="GO" id="GO:0043200">
    <property type="term" value="P:response to amino acid"/>
    <property type="evidence" value="ECO:0007669"/>
    <property type="project" value="TreeGrafter"/>
</dbReference>
<comment type="caution">
    <text evidence="5">The sequence shown here is derived from an EMBL/GenBank/DDBJ whole genome shotgun (WGS) entry which is preliminary data.</text>
</comment>
<evidence type="ECO:0000313" key="5">
    <source>
        <dbReference type="EMBL" id="MBB3994763.1"/>
    </source>
</evidence>
<dbReference type="Gene3D" id="3.30.70.920">
    <property type="match status" value="1"/>
</dbReference>
<dbReference type="InterPro" id="IPR036388">
    <property type="entry name" value="WH-like_DNA-bd_sf"/>
</dbReference>
<evidence type="ECO:0000259" key="4">
    <source>
        <dbReference type="PROSITE" id="PS50956"/>
    </source>
</evidence>
<evidence type="ECO:0000313" key="6">
    <source>
        <dbReference type="Proteomes" id="UP000530268"/>
    </source>
</evidence>
<dbReference type="PANTHER" id="PTHR30154">
    <property type="entry name" value="LEUCINE-RESPONSIVE REGULATORY PROTEIN"/>
    <property type="match status" value="1"/>
</dbReference>
<dbReference type="CDD" id="cd00090">
    <property type="entry name" value="HTH_ARSR"/>
    <property type="match status" value="1"/>
</dbReference>
<dbReference type="PRINTS" id="PR00033">
    <property type="entry name" value="HTHASNC"/>
</dbReference>
<accession>A0A7W6E4U5</accession>
<dbReference type="SUPFAM" id="SSF54909">
    <property type="entry name" value="Dimeric alpha+beta barrel"/>
    <property type="match status" value="1"/>
</dbReference>
<dbReference type="Pfam" id="PF13412">
    <property type="entry name" value="HTH_24"/>
    <property type="match status" value="1"/>
</dbReference>
<dbReference type="SMART" id="SM00344">
    <property type="entry name" value="HTH_ASNC"/>
    <property type="match status" value="1"/>
</dbReference>
<dbReference type="InterPro" id="IPR019887">
    <property type="entry name" value="Tscrpt_reg_AsnC/Lrp_C"/>
</dbReference>
<dbReference type="EMBL" id="JACIEI010000008">
    <property type="protein sequence ID" value="MBB3994763.1"/>
    <property type="molecule type" value="Genomic_DNA"/>
</dbReference>
<dbReference type="InterPro" id="IPR019885">
    <property type="entry name" value="Tscrpt_reg_HTH_AsnC-type_CS"/>
</dbReference>
<dbReference type="InterPro" id="IPR000485">
    <property type="entry name" value="AsnC-type_HTH_dom"/>
</dbReference>
<dbReference type="InterPro" id="IPR019888">
    <property type="entry name" value="Tscrpt_reg_AsnC-like"/>
</dbReference>
<dbReference type="GO" id="GO:0005829">
    <property type="term" value="C:cytosol"/>
    <property type="evidence" value="ECO:0007669"/>
    <property type="project" value="TreeGrafter"/>
</dbReference>
<keyword evidence="6" id="KW-1185">Reference proteome</keyword>
<dbReference type="Proteomes" id="UP000530268">
    <property type="component" value="Unassembled WGS sequence"/>
</dbReference>
<dbReference type="PANTHER" id="PTHR30154:SF17">
    <property type="entry name" value="DNA-BINDING TRANSCRIPTIONAL ACTIVATOR DECR"/>
    <property type="match status" value="1"/>
</dbReference>
<evidence type="ECO:0000256" key="1">
    <source>
        <dbReference type="ARBA" id="ARBA00023015"/>
    </source>
</evidence>
<dbReference type="SUPFAM" id="SSF46785">
    <property type="entry name" value="Winged helix' DNA-binding domain"/>
    <property type="match status" value="1"/>
</dbReference>
<name>A0A7W6E4U5_9RHOB</name>
<dbReference type="PROSITE" id="PS00519">
    <property type="entry name" value="HTH_ASNC_1"/>
    <property type="match status" value="1"/>
</dbReference>
<proteinExistence type="predicted"/>
<dbReference type="InterPro" id="IPR036390">
    <property type="entry name" value="WH_DNA-bd_sf"/>
</dbReference>
<dbReference type="Gene3D" id="1.10.10.10">
    <property type="entry name" value="Winged helix-like DNA-binding domain superfamily/Winged helix DNA-binding domain"/>
    <property type="match status" value="1"/>
</dbReference>
<dbReference type="InterPro" id="IPR011991">
    <property type="entry name" value="ArsR-like_HTH"/>
</dbReference>
<sequence>MLFDVIACQMGKISLDFVILHPILGHMIEMDAIDRKILTALQKEGALSQREVAEKVGLSQNACWRRVKRLTETGVIEGYGAKLNAKLVGLDLTVFMMIRTRQHNEAWQKNFRIQVATIPEIVDVHRIGGEWDYLIKVVTSSMEGYDRVYKNLTSKLDLETVTGLFAMETILESQPLHLP</sequence>
<organism evidence="5 6">
    <name type="scientific">Sulfitobacter undariae</name>
    <dbReference type="NCBI Taxonomy" id="1563671"/>
    <lineage>
        <taxon>Bacteria</taxon>
        <taxon>Pseudomonadati</taxon>
        <taxon>Pseudomonadota</taxon>
        <taxon>Alphaproteobacteria</taxon>
        <taxon>Rhodobacterales</taxon>
        <taxon>Roseobacteraceae</taxon>
        <taxon>Sulfitobacter</taxon>
    </lineage>
</organism>
<protein>
    <submittedName>
        <fullName evidence="5">Lrp/AsnC family transcriptional regulator</fullName>
    </submittedName>
</protein>
<dbReference type="GO" id="GO:0006355">
    <property type="term" value="P:regulation of DNA-templated transcription"/>
    <property type="evidence" value="ECO:0007669"/>
    <property type="project" value="UniProtKB-ARBA"/>
</dbReference>
<dbReference type="PROSITE" id="PS50956">
    <property type="entry name" value="HTH_ASNC_2"/>
    <property type="match status" value="1"/>
</dbReference>